<evidence type="ECO:0000313" key="7">
    <source>
        <dbReference type="EMBL" id="ETW95305.1"/>
    </source>
</evidence>
<dbReference type="PANTHER" id="PTHR30482:SF17">
    <property type="entry name" value="ABC TRANSPORTER ATP-BINDING PROTEIN"/>
    <property type="match status" value="1"/>
</dbReference>
<feature type="transmembrane region" description="Helical" evidence="6">
    <location>
        <begin position="229"/>
        <end position="247"/>
    </location>
</feature>
<keyword evidence="2" id="KW-1003">Cell membrane</keyword>
<comment type="caution">
    <text evidence="7">The sequence shown here is derived from an EMBL/GenBank/DDBJ whole genome shotgun (WGS) entry which is preliminary data.</text>
</comment>
<dbReference type="InterPro" id="IPR043428">
    <property type="entry name" value="LivM-like"/>
</dbReference>
<evidence type="ECO:0000256" key="6">
    <source>
        <dbReference type="SAM" id="Phobius"/>
    </source>
</evidence>
<dbReference type="GO" id="GO:0005886">
    <property type="term" value="C:plasma membrane"/>
    <property type="evidence" value="ECO:0007669"/>
    <property type="project" value="UniProtKB-SubCell"/>
</dbReference>
<dbReference type="AlphaFoldDB" id="W4LC82"/>
<evidence type="ECO:0000256" key="1">
    <source>
        <dbReference type="ARBA" id="ARBA00004651"/>
    </source>
</evidence>
<feature type="transmembrane region" description="Helical" evidence="6">
    <location>
        <begin position="52"/>
        <end position="73"/>
    </location>
</feature>
<feature type="transmembrane region" description="Helical" evidence="6">
    <location>
        <begin position="426"/>
        <end position="442"/>
    </location>
</feature>
<feature type="transmembrane region" description="Helical" evidence="6">
    <location>
        <begin position="391"/>
        <end position="414"/>
    </location>
</feature>
<evidence type="ECO:0000256" key="4">
    <source>
        <dbReference type="ARBA" id="ARBA00022989"/>
    </source>
</evidence>
<dbReference type="Pfam" id="PF02653">
    <property type="entry name" value="BPD_transp_2"/>
    <property type="match status" value="1"/>
</dbReference>
<feature type="transmembrane region" description="Helical" evidence="6">
    <location>
        <begin position="106"/>
        <end position="128"/>
    </location>
</feature>
<dbReference type="Proteomes" id="UP000019141">
    <property type="component" value="Unassembled WGS sequence"/>
</dbReference>
<feature type="transmembrane region" description="Helical" evidence="6">
    <location>
        <begin position="304"/>
        <end position="328"/>
    </location>
</feature>
<dbReference type="GO" id="GO:0015658">
    <property type="term" value="F:branched-chain amino acid transmembrane transporter activity"/>
    <property type="evidence" value="ECO:0007669"/>
    <property type="project" value="InterPro"/>
</dbReference>
<dbReference type="InterPro" id="IPR001851">
    <property type="entry name" value="ABC_transp_permease"/>
</dbReference>
<evidence type="ECO:0008006" key="9">
    <source>
        <dbReference type="Google" id="ProtNLM"/>
    </source>
</evidence>
<evidence type="ECO:0000256" key="5">
    <source>
        <dbReference type="ARBA" id="ARBA00023136"/>
    </source>
</evidence>
<feature type="transmembrane region" description="Helical" evidence="6">
    <location>
        <begin position="182"/>
        <end position="201"/>
    </location>
</feature>
<reference evidence="7 8" key="1">
    <citation type="journal article" date="2014" name="Nature">
        <title>An environmental bacterial taxon with a large and distinct metabolic repertoire.</title>
        <authorList>
            <person name="Wilson M.C."/>
            <person name="Mori T."/>
            <person name="Ruckert C."/>
            <person name="Uria A.R."/>
            <person name="Helf M.J."/>
            <person name="Takada K."/>
            <person name="Gernert C."/>
            <person name="Steffens U.A."/>
            <person name="Heycke N."/>
            <person name="Schmitt S."/>
            <person name="Rinke C."/>
            <person name="Helfrich E.J."/>
            <person name="Brachmann A.O."/>
            <person name="Gurgui C."/>
            <person name="Wakimoto T."/>
            <person name="Kracht M."/>
            <person name="Crusemann M."/>
            <person name="Hentschel U."/>
            <person name="Abe I."/>
            <person name="Matsunaga S."/>
            <person name="Kalinowski J."/>
            <person name="Takeyama H."/>
            <person name="Piel J."/>
        </authorList>
    </citation>
    <scope>NUCLEOTIDE SEQUENCE [LARGE SCALE GENOMIC DNA]</scope>
    <source>
        <strain evidence="8">TSY1</strain>
    </source>
</reference>
<keyword evidence="3 6" id="KW-0812">Transmembrane</keyword>
<keyword evidence="4 6" id="KW-1133">Transmembrane helix</keyword>
<evidence type="ECO:0000313" key="8">
    <source>
        <dbReference type="Proteomes" id="UP000019141"/>
    </source>
</evidence>
<name>W4LC82_ENTF1</name>
<keyword evidence="5 6" id="KW-0472">Membrane</keyword>
<dbReference type="CDD" id="cd06581">
    <property type="entry name" value="TM_PBP1_LivM_like"/>
    <property type="match status" value="1"/>
</dbReference>
<gene>
    <name evidence="7" type="ORF">ETSY1_31195</name>
</gene>
<keyword evidence="8" id="KW-1185">Reference proteome</keyword>
<feature type="transmembrane region" description="Helical" evidence="6">
    <location>
        <begin position="268"/>
        <end position="292"/>
    </location>
</feature>
<proteinExistence type="predicted"/>
<sequence>MKTTQTTPAVERAATRPRLEAGSDKTIWLFLLALVILFWVPEFILSMEWPEYWITFLTEVFIWSLFAVAFNVLMGYTGMVSFGQAAYLGIGGYTAGLLLKKLAWMPFWLGLVAAPIGGALAAAIIGYFCIRRTQIYFAILTLAFGQIVYLIAFKWYDFTGGDNGLIGVPVPEWVKDPTFSNYYKFVLVIAIVAVYILWRIVNSPFGKTLSAIRENPERTGFIGVNVKRYQLYAFMVAGFFSGLAGALMMVNERSVYPDLAHWTQSTQVLLMSLLGGVYTFFGPIVGAFLLQTMDADITQDYPEIWQLFLGSVLILILFGLPGGIMGFIQERDFASSDDYATRMRKLVLTFSRKFWFFFAGVLFFTAFFSILVEPGSWWISEEWEFELTNLITWGIIPRTIVQAVIGGIVFALLLRGVRAFSPICRVLMLLCSLAPLALHIYLGTPLSGILISALLVLFVYLNLLHADLKAAFGRQHRMELRTAPSVS</sequence>
<dbReference type="HOGENOM" id="CLU_559830_0_0_7"/>
<protein>
    <recommendedName>
        <fullName evidence="9">ABC transporter permease</fullName>
    </recommendedName>
</protein>
<feature type="transmembrane region" description="Helical" evidence="6">
    <location>
        <begin position="134"/>
        <end position="153"/>
    </location>
</feature>
<feature type="transmembrane region" description="Helical" evidence="6">
    <location>
        <begin position="448"/>
        <end position="468"/>
    </location>
</feature>
<evidence type="ECO:0000256" key="3">
    <source>
        <dbReference type="ARBA" id="ARBA00022692"/>
    </source>
</evidence>
<dbReference type="PANTHER" id="PTHR30482">
    <property type="entry name" value="HIGH-AFFINITY BRANCHED-CHAIN AMINO ACID TRANSPORT SYSTEM PERMEASE"/>
    <property type="match status" value="1"/>
</dbReference>
<dbReference type="EMBL" id="AZHW01000932">
    <property type="protein sequence ID" value="ETW95305.1"/>
    <property type="molecule type" value="Genomic_DNA"/>
</dbReference>
<evidence type="ECO:0000256" key="2">
    <source>
        <dbReference type="ARBA" id="ARBA00022475"/>
    </source>
</evidence>
<comment type="subcellular location">
    <subcellularLocation>
        <location evidence="1">Cell membrane</location>
        <topology evidence="1">Multi-pass membrane protein</topology>
    </subcellularLocation>
</comment>
<accession>W4LC82</accession>
<organism evidence="7 8">
    <name type="scientific">Entotheonella factor</name>
    <dbReference type="NCBI Taxonomy" id="1429438"/>
    <lineage>
        <taxon>Bacteria</taxon>
        <taxon>Pseudomonadati</taxon>
        <taxon>Nitrospinota/Tectimicrobiota group</taxon>
        <taxon>Candidatus Tectimicrobiota</taxon>
        <taxon>Candidatus Entotheonellia</taxon>
        <taxon>Candidatus Entotheonellales</taxon>
        <taxon>Candidatus Entotheonellaceae</taxon>
        <taxon>Candidatus Entotheonella</taxon>
    </lineage>
</organism>
<feature type="transmembrane region" description="Helical" evidence="6">
    <location>
        <begin position="27"/>
        <end position="45"/>
    </location>
</feature>
<feature type="transmembrane region" description="Helical" evidence="6">
    <location>
        <begin position="354"/>
        <end position="371"/>
    </location>
</feature>